<dbReference type="InterPro" id="IPR023393">
    <property type="entry name" value="START-like_dom_sf"/>
</dbReference>
<gene>
    <name evidence="3" type="ORF">BKG82_01445</name>
</gene>
<dbReference type="Gene3D" id="3.30.530.20">
    <property type="match status" value="1"/>
</dbReference>
<reference evidence="3 4" key="1">
    <citation type="submission" date="2016-10" db="EMBL/GenBank/DDBJ databases">
        <title>Evaluation of Human, Veterinary and Environmental Mycobacterium chelonae Isolates by Core Genome Phylogenomic Analysis, Targeted Gene Comparison, and Anti-microbial Susceptibility Patterns: A Tale of Mistaken Identities.</title>
        <authorList>
            <person name="Fogelson S.B."/>
            <person name="Camus A.C."/>
            <person name="Lorenz W."/>
            <person name="Vasireddy R."/>
            <person name="Vasireddy S."/>
            <person name="Smith T."/>
            <person name="Brown-Elliott B.A."/>
            <person name="Wallace R.J.Jr."/>
            <person name="Hasan N.A."/>
            <person name="Reischl U."/>
            <person name="Sanchez S."/>
        </authorList>
    </citation>
    <scope>NUCLEOTIDE SEQUENCE [LARGE SCALE GENOMIC DNA]</scope>
    <source>
        <strain evidence="3 4">15515</strain>
    </source>
</reference>
<organism evidence="3 4">
    <name type="scientific">Mycobacteroides chelonae</name>
    <name type="common">Mycobacterium chelonae</name>
    <dbReference type="NCBI Taxonomy" id="1774"/>
    <lineage>
        <taxon>Bacteria</taxon>
        <taxon>Bacillati</taxon>
        <taxon>Actinomycetota</taxon>
        <taxon>Actinomycetes</taxon>
        <taxon>Mycobacteriales</taxon>
        <taxon>Mycobacteriaceae</taxon>
        <taxon>Mycobacteroides</taxon>
    </lineage>
</organism>
<evidence type="ECO:0000313" key="4">
    <source>
        <dbReference type="Proteomes" id="UP000180043"/>
    </source>
</evidence>
<evidence type="ECO:0000259" key="2">
    <source>
        <dbReference type="Pfam" id="PF08327"/>
    </source>
</evidence>
<dbReference type="AlphaFoldDB" id="A0A1S1LXS1"/>
<sequence>MTSRVLVSLRVGATPARAFEVFVNDIGMWWRPNTLFRFTRQRRGTLAIEPVLGGRFVESYPDGTEFEIGRVTTWEPGSRLGFTWRQDSFTGDQITTVEVRFEPVGDETRVTVEHLGWESVPQDHVARHTFPDGLFLRRHGEWWQDLLESLRARVGAS</sequence>
<accession>A0A1S1LXS1</accession>
<dbReference type="Proteomes" id="UP000180043">
    <property type="component" value="Unassembled WGS sequence"/>
</dbReference>
<evidence type="ECO:0000256" key="1">
    <source>
        <dbReference type="ARBA" id="ARBA00006817"/>
    </source>
</evidence>
<dbReference type="EMBL" id="MLIQ01000006">
    <property type="protein sequence ID" value="OHU60784.1"/>
    <property type="molecule type" value="Genomic_DNA"/>
</dbReference>
<proteinExistence type="inferred from homology"/>
<comment type="caution">
    <text evidence="3">The sequence shown here is derived from an EMBL/GenBank/DDBJ whole genome shotgun (WGS) entry which is preliminary data.</text>
</comment>
<feature type="domain" description="Activator of Hsp90 ATPase homologue 1/2-like C-terminal" evidence="2">
    <location>
        <begin position="29"/>
        <end position="154"/>
    </location>
</feature>
<evidence type="ECO:0000313" key="3">
    <source>
        <dbReference type="EMBL" id="OHU60784.1"/>
    </source>
</evidence>
<name>A0A1S1LXS1_MYCCH</name>
<dbReference type="RefSeq" id="WP_057968286.1">
    <property type="nucleotide sequence ID" value="NZ_MLII01000034.1"/>
</dbReference>
<comment type="similarity">
    <text evidence="1">Belongs to the AHA1 family.</text>
</comment>
<dbReference type="SUPFAM" id="SSF55961">
    <property type="entry name" value="Bet v1-like"/>
    <property type="match status" value="1"/>
</dbReference>
<dbReference type="Pfam" id="PF08327">
    <property type="entry name" value="AHSA1"/>
    <property type="match status" value="1"/>
</dbReference>
<protein>
    <submittedName>
        <fullName evidence="3">ATPase</fullName>
    </submittedName>
</protein>
<dbReference type="InterPro" id="IPR013538">
    <property type="entry name" value="ASHA1/2-like_C"/>
</dbReference>